<keyword evidence="1" id="KW-0472">Membrane</keyword>
<feature type="transmembrane region" description="Helical" evidence="1">
    <location>
        <begin position="55"/>
        <end position="74"/>
    </location>
</feature>
<dbReference type="InterPro" id="IPR000620">
    <property type="entry name" value="EamA_dom"/>
</dbReference>
<comment type="caution">
    <text evidence="3">The sequence shown here is derived from an EMBL/GenBank/DDBJ whole genome shotgun (WGS) entry which is preliminary data.</text>
</comment>
<feature type="transmembrane region" description="Helical" evidence="1">
    <location>
        <begin position="113"/>
        <end position="131"/>
    </location>
</feature>
<reference evidence="3 4" key="1">
    <citation type="submission" date="2019-07" db="EMBL/GenBank/DDBJ databases">
        <title>Description of 53C-WASEF.</title>
        <authorList>
            <person name="Pitt A."/>
            <person name="Hahn M.W."/>
        </authorList>
    </citation>
    <scope>NUCLEOTIDE SEQUENCE [LARGE SCALE GENOMIC DNA]</scope>
    <source>
        <strain evidence="3 4">53C-WASEF</strain>
    </source>
</reference>
<name>A0A556QNN3_9BACT</name>
<dbReference type="RefSeq" id="WP_144228553.1">
    <property type="nucleotide sequence ID" value="NZ_CBCRVV010000003.1"/>
</dbReference>
<dbReference type="PANTHER" id="PTHR22911">
    <property type="entry name" value="ACYL-MALONYL CONDENSING ENZYME-RELATED"/>
    <property type="match status" value="1"/>
</dbReference>
<keyword evidence="1" id="KW-0812">Transmembrane</keyword>
<keyword evidence="4" id="KW-1185">Reference proteome</keyword>
<dbReference type="SUPFAM" id="SSF103481">
    <property type="entry name" value="Multidrug resistance efflux transporter EmrE"/>
    <property type="match status" value="2"/>
</dbReference>
<feature type="transmembrane region" description="Helical" evidence="1">
    <location>
        <begin position="28"/>
        <end position="46"/>
    </location>
</feature>
<feature type="transmembrane region" description="Helical" evidence="1">
    <location>
        <begin position="86"/>
        <end position="104"/>
    </location>
</feature>
<dbReference type="GO" id="GO:0016020">
    <property type="term" value="C:membrane"/>
    <property type="evidence" value="ECO:0007669"/>
    <property type="project" value="InterPro"/>
</dbReference>
<sequence length="292" mass="31226">MVLLLLVSLLWAFSPGLIKHFLGDLPSPAVATVRLGLTFLIFAPLLNPRGIARSTAAWLAGIGAIQFGMMYLLYLQAFQFLQGHEVYLFTIFTPIYVVLLDAALTKQIGVRHMLAAVLSVAGAGVVIQRSAGTANVMIGFLLVQGANLCFAAGQIAYKKTRPALAHITDQVLFAWLALGGFITTALVAIPSLGFSFARFSPTPLQWLVLAFLGLIASGAGFFVWNRGLTQVNAGTLAALNNAKIPLGVLVSLLVFHEPAHLERLLTGLALLIVAVLLAEWKPRSAATKKADR</sequence>
<proteinExistence type="predicted"/>
<feature type="transmembrane region" description="Helical" evidence="1">
    <location>
        <begin position="169"/>
        <end position="192"/>
    </location>
</feature>
<evidence type="ECO:0000259" key="2">
    <source>
        <dbReference type="Pfam" id="PF00892"/>
    </source>
</evidence>
<feature type="transmembrane region" description="Helical" evidence="1">
    <location>
        <begin position="261"/>
        <end position="280"/>
    </location>
</feature>
<feature type="transmembrane region" description="Helical" evidence="1">
    <location>
        <begin position="137"/>
        <end position="157"/>
    </location>
</feature>
<keyword evidence="1" id="KW-1133">Transmembrane helix</keyword>
<dbReference type="InterPro" id="IPR037185">
    <property type="entry name" value="EmrE-like"/>
</dbReference>
<protein>
    <submittedName>
        <fullName evidence="3">EamA family transporter</fullName>
    </submittedName>
</protein>
<dbReference type="Proteomes" id="UP000315648">
    <property type="component" value="Unassembled WGS sequence"/>
</dbReference>
<feature type="domain" description="EamA" evidence="2">
    <location>
        <begin position="2"/>
        <end position="126"/>
    </location>
</feature>
<dbReference type="PANTHER" id="PTHR22911:SF130">
    <property type="entry name" value="BIOTIN TRANSPORTER"/>
    <property type="match status" value="1"/>
</dbReference>
<feature type="domain" description="EamA" evidence="2">
    <location>
        <begin position="138"/>
        <end position="277"/>
    </location>
</feature>
<dbReference type="Pfam" id="PF00892">
    <property type="entry name" value="EamA"/>
    <property type="match status" value="2"/>
</dbReference>
<accession>A0A556QNN3</accession>
<dbReference type="AlphaFoldDB" id="A0A556QNN3"/>
<evidence type="ECO:0000256" key="1">
    <source>
        <dbReference type="SAM" id="Phobius"/>
    </source>
</evidence>
<organism evidence="3 4">
    <name type="scientific">Rariglobus hedericola</name>
    <dbReference type="NCBI Taxonomy" id="2597822"/>
    <lineage>
        <taxon>Bacteria</taxon>
        <taxon>Pseudomonadati</taxon>
        <taxon>Verrucomicrobiota</taxon>
        <taxon>Opitutia</taxon>
        <taxon>Opitutales</taxon>
        <taxon>Opitutaceae</taxon>
        <taxon>Rariglobus</taxon>
    </lineage>
</organism>
<feature type="transmembrane region" description="Helical" evidence="1">
    <location>
        <begin position="204"/>
        <end position="224"/>
    </location>
</feature>
<evidence type="ECO:0000313" key="3">
    <source>
        <dbReference type="EMBL" id="TSJ78212.1"/>
    </source>
</evidence>
<evidence type="ECO:0000313" key="4">
    <source>
        <dbReference type="Proteomes" id="UP000315648"/>
    </source>
</evidence>
<gene>
    <name evidence="3" type="ORF">FPL22_02580</name>
</gene>
<dbReference type="EMBL" id="VMBG01000001">
    <property type="protein sequence ID" value="TSJ78212.1"/>
    <property type="molecule type" value="Genomic_DNA"/>
</dbReference>
<dbReference type="OrthoDB" id="1412048at2"/>